<gene>
    <name evidence="8" type="ORF">RFB13_23050</name>
</gene>
<evidence type="ECO:0000313" key="9">
    <source>
        <dbReference type="Proteomes" id="UP001235341"/>
    </source>
</evidence>
<evidence type="ECO:0000256" key="2">
    <source>
        <dbReference type="ARBA" id="ARBA00022452"/>
    </source>
</evidence>
<evidence type="ECO:0000259" key="7">
    <source>
        <dbReference type="Pfam" id="PF13505"/>
    </source>
</evidence>
<proteinExistence type="predicted"/>
<keyword evidence="5" id="KW-0472">Membrane</keyword>
<comment type="subcellular location">
    <subcellularLocation>
        <location evidence="1">Cell outer membrane</location>
        <topology evidence="1">Multi-pass membrane protein</topology>
    </subcellularLocation>
</comment>
<dbReference type="SUPFAM" id="SSF56925">
    <property type="entry name" value="OMPA-like"/>
    <property type="match status" value="1"/>
</dbReference>
<dbReference type="Proteomes" id="UP001235341">
    <property type="component" value="Chromosome"/>
</dbReference>
<dbReference type="PANTHER" id="PTHR35892">
    <property type="entry name" value="OUTER MEMBRANE PROTEIN PAGN-RELATED"/>
    <property type="match status" value="1"/>
</dbReference>
<evidence type="ECO:0000313" key="8">
    <source>
        <dbReference type="EMBL" id="WMT14044.1"/>
    </source>
</evidence>
<dbReference type="RefSeq" id="WP_309205406.1">
    <property type="nucleotide sequence ID" value="NZ_CP133586.1"/>
</dbReference>
<dbReference type="EMBL" id="CP133586">
    <property type="protein sequence ID" value="WMT14044.1"/>
    <property type="molecule type" value="Genomic_DNA"/>
</dbReference>
<name>A0ABY9PLY2_SERFO</name>
<dbReference type="InterPro" id="IPR027385">
    <property type="entry name" value="Beta-barrel_OMP"/>
</dbReference>
<dbReference type="InterPro" id="IPR011250">
    <property type="entry name" value="OMP/PagP_B-barrel"/>
</dbReference>
<organism evidence="8 9">
    <name type="scientific">Serratia fonticola</name>
    <dbReference type="NCBI Taxonomy" id="47917"/>
    <lineage>
        <taxon>Bacteria</taxon>
        <taxon>Pseudomonadati</taxon>
        <taxon>Pseudomonadota</taxon>
        <taxon>Gammaproteobacteria</taxon>
        <taxon>Enterobacterales</taxon>
        <taxon>Yersiniaceae</taxon>
        <taxon>Serratia</taxon>
    </lineage>
</organism>
<feature type="domain" description="Outer membrane protein beta-barrel" evidence="7">
    <location>
        <begin position="7"/>
        <end position="269"/>
    </location>
</feature>
<evidence type="ECO:0000256" key="3">
    <source>
        <dbReference type="ARBA" id="ARBA00022692"/>
    </source>
</evidence>
<keyword evidence="2" id="KW-1134">Transmembrane beta strand</keyword>
<feature type="signal peptide" evidence="6">
    <location>
        <begin position="1"/>
        <end position="20"/>
    </location>
</feature>
<dbReference type="PANTHER" id="PTHR35892:SF2">
    <property type="entry name" value="OUTER MEMBRANE PROTEIN PAGN"/>
    <property type="match status" value="1"/>
</dbReference>
<dbReference type="InterPro" id="IPR051723">
    <property type="entry name" value="Bact_OM_Invasion-Related"/>
</dbReference>
<feature type="chain" id="PRO_5046920427" evidence="6">
    <location>
        <begin position="21"/>
        <end position="269"/>
    </location>
</feature>
<accession>A0ABY9PLY2</accession>
<keyword evidence="3" id="KW-0812">Transmembrane</keyword>
<evidence type="ECO:0000256" key="4">
    <source>
        <dbReference type="ARBA" id="ARBA00022729"/>
    </source>
</evidence>
<evidence type="ECO:0000256" key="1">
    <source>
        <dbReference type="ARBA" id="ARBA00004571"/>
    </source>
</evidence>
<reference evidence="8 9" key="1">
    <citation type="submission" date="2023-08" db="EMBL/GenBank/DDBJ databases">
        <title>Complete Genome and Methylome dissection of Serratia fonticola NEB369.</title>
        <authorList>
            <person name="Fomenkov A."/>
            <person name="Roberts R.D."/>
        </authorList>
    </citation>
    <scope>NUCLEOTIDE SEQUENCE [LARGE SCALE GENOMIC DNA]</scope>
    <source>
        <strain evidence="8 9">NEB369</strain>
    </source>
</reference>
<keyword evidence="4 6" id="KW-0732">Signal</keyword>
<protein>
    <submittedName>
        <fullName evidence="8">Outer membrane beta-barrel protein</fullName>
    </submittedName>
</protein>
<keyword evidence="9" id="KW-1185">Reference proteome</keyword>
<dbReference type="Gene3D" id="2.40.160.20">
    <property type="match status" value="1"/>
</dbReference>
<dbReference type="Pfam" id="PF13505">
    <property type="entry name" value="OMP_b-brl"/>
    <property type="match status" value="1"/>
</dbReference>
<sequence>MNKKSIVAVLSSVVAFSAQANDVSGFYLQGKLGTSIQHLSNRYVSTDLVDYDNKEPSFSLKQYLDTTTKAAFAGGVATGFDFNPQFNVPLRLEIEFIARAKGSSNSGSGSVSSQQRVDFVDGTFVDGTYTLSNGEASVSTQTWMVNSYYDIDTATPWRPYLSLGLGLAHNRLQSGGRFTAHDHIIEETWFDEWLPLSKSKTHFAWSIGAGVAYDFDKNWSVDLAYRFLDAGSVSGTMTLYDPVDNEAIHATGNAKVRYHDILAGLRYTF</sequence>
<evidence type="ECO:0000256" key="6">
    <source>
        <dbReference type="SAM" id="SignalP"/>
    </source>
</evidence>
<evidence type="ECO:0000256" key="5">
    <source>
        <dbReference type="ARBA" id="ARBA00023136"/>
    </source>
</evidence>